<dbReference type="OMA" id="FHTDHCA"/>
<dbReference type="Proteomes" id="UP000006753">
    <property type="component" value="Unassembled WGS sequence"/>
</dbReference>
<dbReference type="GeneID" id="18758646"/>
<feature type="transmembrane region" description="Helical" evidence="1">
    <location>
        <begin position="43"/>
        <end position="65"/>
    </location>
</feature>
<protein>
    <submittedName>
        <fullName evidence="2">Uncharacterized protein</fullName>
    </submittedName>
</protein>
<dbReference type="OrthoDB" id="3501153at2759"/>
<dbReference type="InterPro" id="IPR053008">
    <property type="entry name" value="Phomopsin_biosynth_assoc"/>
</dbReference>
<dbReference type="KEGG" id="mbe:MBM_02711"/>
<accession>K1Y2T0</accession>
<keyword evidence="1" id="KW-0812">Transmembrane</keyword>
<proteinExistence type="predicted"/>
<sequence length="228" mass="25614">MSDPRDSEHKTFLKYSDDDASVDDIQSESSHRLHVHSSNHSPLMGYALTFLLTSALWLGLLLLLAPSPVSNPSNHAPILPNDLYNLTSSSTLIMCPNTTTAARAAGCKYDLLLNNWIPASCWDQDYLDDYIDDGSWRAFADKALTIPVNTSEEMSEREFYWTSARDHVNHCATMWKKQFTAMFYDTGVLDSVVANPFHTDHCATFLMENHGDEPTRVEVGFAGCWVKN</sequence>
<name>K1Y2T0_MARBU</name>
<dbReference type="InParanoid" id="K1Y2T0"/>
<dbReference type="eggNOG" id="ENOG502SR53">
    <property type="taxonomic scope" value="Eukaryota"/>
</dbReference>
<keyword evidence="3" id="KW-1185">Reference proteome</keyword>
<evidence type="ECO:0000256" key="1">
    <source>
        <dbReference type="SAM" id="Phobius"/>
    </source>
</evidence>
<keyword evidence="1" id="KW-0472">Membrane</keyword>
<dbReference type="HOGENOM" id="CLU_066042_0_0_1"/>
<dbReference type="AlphaFoldDB" id="K1Y2T0"/>
<dbReference type="PANTHER" id="PTHR35896:SF3">
    <property type="entry name" value="MAJOR FACILITATOR SUPERFAMILY TRANSPORTER"/>
    <property type="match status" value="1"/>
</dbReference>
<dbReference type="PANTHER" id="PTHR35896">
    <property type="entry name" value="IG-LIKE DOMAIN-CONTAINING PROTEIN"/>
    <property type="match status" value="1"/>
</dbReference>
<keyword evidence="1" id="KW-1133">Transmembrane helix</keyword>
<organism evidence="2 3">
    <name type="scientific">Marssonina brunnea f. sp. multigermtubi (strain MB_m1)</name>
    <name type="common">Marssonina leaf spot fungus</name>
    <dbReference type="NCBI Taxonomy" id="1072389"/>
    <lineage>
        <taxon>Eukaryota</taxon>
        <taxon>Fungi</taxon>
        <taxon>Dikarya</taxon>
        <taxon>Ascomycota</taxon>
        <taxon>Pezizomycotina</taxon>
        <taxon>Leotiomycetes</taxon>
        <taxon>Helotiales</taxon>
        <taxon>Drepanopezizaceae</taxon>
        <taxon>Drepanopeziza</taxon>
    </lineage>
</organism>
<evidence type="ECO:0000313" key="3">
    <source>
        <dbReference type="Proteomes" id="UP000006753"/>
    </source>
</evidence>
<evidence type="ECO:0000313" key="2">
    <source>
        <dbReference type="EMBL" id="EKD19474.1"/>
    </source>
</evidence>
<reference evidence="2 3" key="1">
    <citation type="journal article" date="2012" name="BMC Genomics">
        <title>Sequencing the genome of Marssonina brunnea reveals fungus-poplar co-evolution.</title>
        <authorList>
            <person name="Zhu S."/>
            <person name="Cao Y.-Z."/>
            <person name="Jiang C."/>
            <person name="Tan B.-Y."/>
            <person name="Wang Z."/>
            <person name="Feng S."/>
            <person name="Zhang L."/>
            <person name="Su X.-H."/>
            <person name="Brejova B."/>
            <person name="Vinar T."/>
            <person name="Xu M."/>
            <person name="Wang M.-X."/>
            <person name="Zhang S.-G."/>
            <person name="Huang M.-R."/>
            <person name="Wu R."/>
            <person name="Zhou Y."/>
        </authorList>
    </citation>
    <scope>NUCLEOTIDE SEQUENCE [LARGE SCALE GENOMIC DNA]</scope>
    <source>
        <strain evidence="2 3">MB_m1</strain>
    </source>
</reference>
<dbReference type="EMBL" id="JH921431">
    <property type="protein sequence ID" value="EKD19474.1"/>
    <property type="molecule type" value="Genomic_DNA"/>
</dbReference>
<gene>
    <name evidence="2" type="ORF">MBM_02711</name>
</gene>